<dbReference type="InterPro" id="IPR039518">
    <property type="entry name" value="WhiA_LAGLIDADG_dom"/>
</dbReference>
<dbReference type="NCBIfam" id="TIGR00647">
    <property type="entry name" value="DNA_bind_WhiA"/>
    <property type="match status" value="1"/>
</dbReference>
<dbReference type="GO" id="GO:0003677">
    <property type="term" value="F:DNA binding"/>
    <property type="evidence" value="ECO:0007669"/>
    <property type="project" value="UniProtKB-UniRule"/>
</dbReference>
<dbReference type="GO" id="GO:0043937">
    <property type="term" value="P:regulation of sporulation"/>
    <property type="evidence" value="ECO:0007669"/>
    <property type="project" value="InterPro"/>
</dbReference>
<evidence type="ECO:0000259" key="7">
    <source>
        <dbReference type="Pfam" id="PF14527"/>
    </source>
</evidence>
<evidence type="ECO:0000256" key="2">
    <source>
        <dbReference type="ARBA" id="ARBA00023125"/>
    </source>
</evidence>
<dbReference type="InterPro" id="IPR023054">
    <property type="entry name" value="Sporulation_regulator_WhiA_C"/>
</dbReference>
<dbReference type="KEGG" id="ccha:ELD05_02745"/>
<dbReference type="GO" id="GO:0051301">
    <property type="term" value="P:cell division"/>
    <property type="evidence" value="ECO:0007669"/>
    <property type="project" value="UniProtKB-UniRule"/>
</dbReference>
<evidence type="ECO:0000313" key="9">
    <source>
        <dbReference type="Proteomes" id="UP000282930"/>
    </source>
</evidence>
<comment type="function">
    <text evidence="4">Involved in cell division and chromosome segregation.</text>
</comment>
<keyword evidence="9" id="KW-1185">Reference proteome</keyword>
<dbReference type="Pfam" id="PF10298">
    <property type="entry name" value="WhiA_N"/>
    <property type="match status" value="1"/>
</dbReference>
<dbReference type="PANTHER" id="PTHR37307:SF1">
    <property type="entry name" value="CELL DIVISION PROTEIN WHIA-RELATED"/>
    <property type="match status" value="1"/>
</dbReference>
<dbReference type="Pfam" id="PF14527">
    <property type="entry name" value="LAGLIDADG_WhiA"/>
    <property type="match status" value="1"/>
</dbReference>
<feature type="domain" description="Sporulation transcription regulator WhiA N-terminal" evidence="6">
    <location>
        <begin position="19"/>
        <end position="104"/>
    </location>
</feature>
<protein>
    <recommendedName>
        <fullName evidence="4">Probable cell division protein WhiA</fullName>
    </recommendedName>
</protein>
<dbReference type="AlphaFoldDB" id="A0A3T0D3M9"/>
<dbReference type="InterPro" id="IPR018478">
    <property type="entry name" value="Sporu_reg_WhiA_N_dom"/>
</dbReference>
<comment type="similarity">
    <text evidence="4">Belongs to the WhiA family.</text>
</comment>
<sequence length="325" mass="37067">MSFSSSAKAEVSKKLMQASCCRKAAIAAFLKFAGVIYQSEGIFSFKASFENAQTARAFFLLMKNGFSKHCEVTIKKNSKLNKNYVYTIILPPSTDNLQVLKELHFVKKTSKEHILSFSLKEELVKKKCCKKAFLQAAFLSCGSITNPEKMYHLEFDMKTKEDAEFLQKILRSFEFEAKIVERKSHYVVYLKEGEQIVDFLNIIGAHAALLELENIRIVKELRNNVNRLVNCETANLEKTINASMRHIENIEFIEKTIGIDSLPENLREIARLRIKYKDASLKELGSMLKNPLGKSGVNHRLRKIDKIAEELRKGGILYAKPSDES</sequence>
<dbReference type="Gene3D" id="3.10.28.10">
    <property type="entry name" value="Homing endonucleases"/>
    <property type="match status" value="1"/>
</dbReference>
<keyword evidence="1 4" id="KW-0132">Cell division</keyword>
<dbReference type="EMBL" id="CP034791">
    <property type="protein sequence ID" value="AZT89659.1"/>
    <property type="molecule type" value="Genomic_DNA"/>
</dbReference>
<organism evidence="8 9">
    <name type="scientific">Caldicellulosiruptor changbaiensis</name>
    <dbReference type="NCBI Taxonomy" id="1222016"/>
    <lineage>
        <taxon>Bacteria</taxon>
        <taxon>Bacillati</taxon>
        <taxon>Bacillota</taxon>
        <taxon>Bacillota incertae sedis</taxon>
        <taxon>Caldicellulosiruptorales</taxon>
        <taxon>Caldicellulosiruptoraceae</taxon>
        <taxon>Caldicellulosiruptor</taxon>
    </lineage>
</organism>
<keyword evidence="3 4" id="KW-0131">Cell cycle</keyword>
<keyword evidence="2 4" id="KW-0238">DNA-binding</keyword>
<dbReference type="SUPFAM" id="SSF55608">
    <property type="entry name" value="Homing endonucleases"/>
    <property type="match status" value="1"/>
</dbReference>
<name>A0A3T0D3M9_9FIRM</name>
<feature type="domain" description="Sporulation regulator WhiA C-terminal" evidence="5">
    <location>
        <begin position="225"/>
        <end position="308"/>
    </location>
</feature>
<dbReference type="Pfam" id="PF02650">
    <property type="entry name" value="HTH_WhiA"/>
    <property type="match status" value="1"/>
</dbReference>
<evidence type="ECO:0000256" key="1">
    <source>
        <dbReference type="ARBA" id="ARBA00022618"/>
    </source>
</evidence>
<evidence type="ECO:0000259" key="6">
    <source>
        <dbReference type="Pfam" id="PF10298"/>
    </source>
</evidence>
<accession>A0A3T0D3M9</accession>
<dbReference type="RefSeq" id="WP_127351265.1">
    <property type="nucleotide sequence ID" value="NZ_CP034791.1"/>
</dbReference>
<evidence type="ECO:0000256" key="3">
    <source>
        <dbReference type="ARBA" id="ARBA00023306"/>
    </source>
</evidence>
<dbReference type="InterPro" id="IPR027434">
    <property type="entry name" value="Homing_endonucl"/>
</dbReference>
<feature type="domain" description="WhiA LAGLIDADG-like" evidence="7">
    <location>
        <begin position="131"/>
        <end position="222"/>
    </location>
</feature>
<dbReference type="InterPro" id="IPR003802">
    <property type="entry name" value="Sporulation_regulator_WhiA"/>
</dbReference>
<dbReference type="HAMAP" id="MF_01420">
    <property type="entry name" value="HTH_type_WhiA"/>
    <property type="match status" value="1"/>
</dbReference>
<reference evidence="8 9" key="1">
    <citation type="submission" date="2018-12" db="EMBL/GenBank/DDBJ databases">
        <title>Genome sequence from the cellulolytic species, Caldicellulosiruptor changbaiensis.</title>
        <authorList>
            <person name="Blumer-Schuette S.E."/>
            <person name="Mendoza C."/>
        </authorList>
    </citation>
    <scope>NUCLEOTIDE SEQUENCE [LARGE SCALE GENOMIC DNA]</scope>
    <source>
        <strain evidence="8 9">CBS-Z</strain>
    </source>
</reference>
<evidence type="ECO:0000256" key="4">
    <source>
        <dbReference type="HAMAP-Rule" id="MF_01420"/>
    </source>
</evidence>
<dbReference type="Proteomes" id="UP000282930">
    <property type="component" value="Chromosome"/>
</dbReference>
<gene>
    <name evidence="4 8" type="primary">whiA</name>
    <name evidence="8" type="ORF">ELD05_02745</name>
</gene>
<dbReference type="PANTHER" id="PTHR37307">
    <property type="entry name" value="CELL DIVISION PROTEIN WHIA-RELATED"/>
    <property type="match status" value="1"/>
</dbReference>
<evidence type="ECO:0000313" key="8">
    <source>
        <dbReference type="EMBL" id="AZT89659.1"/>
    </source>
</evidence>
<evidence type="ECO:0000259" key="5">
    <source>
        <dbReference type="Pfam" id="PF02650"/>
    </source>
</evidence>
<proteinExistence type="inferred from homology"/>